<dbReference type="EC" id="3.5.4.33" evidence="4"/>
<evidence type="ECO:0000313" key="4">
    <source>
        <dbReference type="EMBL" id="MFC0272797.1"/>
    </source>
</evidence>
<dbReference type="Proteomes" id="UP001589854">
    <property type="component" value="Unassembled WGS sequence"/>
</dbReference>
<dbReference type="PROSITE" id="PS00903">
    <property type="entry name" value="CYT_DCMP_DEAMINASES_1"/>
    <property type="match status" value="1"/>
</dbReference>
<dbReference type="GO" id="GO:0052717">
    <property type="term" value="F:tRNA-specific adenosine-34 deaminase activity"/>
    <property type="evidence" value="ECO:0007669"/>
    <property type="project" value="UniProtKB-EC"/>
</dbReference>
<keyword evidence="5" id="KW-1185">Reference proteome</keyword>
<dbReference type="RefSeq" id="WP_378935477.1">
    <property type="nucleotide sequence ID" value="NZ_JBHLVO010000013.1"/>
</dbReference>
<dbReference type="Gene3D" id="3.40.140.10">
    <property type="entry name" value="Cytidine Deaminase, domain 2"/>
    <property type="match status" value="1"/>
</dbReference>
<sequence length="156" mass="17527">MSNIDFMKNAINVASENVLSNHGGPFGAIVVKDGKIIGIGRNEVTATNDPTAHAEMQAIRAACHYINSFQLLDCDIYTSCEPCPMCIGAIYWARPRAVYYACTKDEAAKIGFDDQFIYEQLSLPIEQRKLKMQQIIPDQSDLPFRTWENSRGKVNY</sequence>
<reference evidence="4 5" key="1">
    <citation type="submission" date="2024-09" db="EMBL/GenBank/DDBJ databases">
        <authorList>
            <person name="Sun Q."/>
            <person name="Mori K."/>
        </authorList>
    </citation>
    <scope>NUCLEOTIDE SEQUENCE [LARGE SCALE GENOMIC DNA]</scope>
    <source>
        <strain evidence="4 5">CCM 7228</strain>
    </source>
</reference>
<dbReference type="InterPro" id="IPR016192">
    <property type="entry name" value="APOBEC/CMP_deaminase_Zn-bd"/>
</dbReference>
<evidence type="ECO:0000259" key="3">
    <source>
        <dbReference type="PROSITE" id="PS51747"/>
    </source>
</evidence>
<dbReference type="EMBL" id="JBHLVO010000013">
    <property type="protein sequence ID" value="MFC0272797.1"/>
    <property type="molecule type" value="Genomic_DNA"/>
</dbReference>
<evidence type="ECO:0000313" key="5">
    <source>
        <dbReference type="Proteomes" id="UP001589854"/>
    </source>
</evidence>
<keyword evidence="2" id="KW-0862">Zinc</keyword>
<protein>
    <submittedName>
        <fullName evidence="4">Nucleoside deaminase</fullName>
        <ecNumber evidence="4">3.5.4.33</ecNumber>
    </submittedName>
</protein>
<keyword evidence="1" id="KW-0479">Metal-binding</keyword>
<dbReference type="PANTHER" id="PTHR11079:SF161">
    <property type="entry name" value="CMP_DCMP-TYPE DEAMINASE DOMAIN-CONTAINING PROTEIN"/>
    <property type="match status" value="1"/>
</dbReference>
<keyword evidence="4" id="KW-0378">Hydrolase</keyword>
<comment type="caution">
    <text evidence="4">The sequence shown here is derived from an EMBL/GenBank/DDBJ whole genome shotgun (WGS) entry which is preliminary data.</text>
</comment>
<feature type="domain" description="CMP/dCMP-type deaminase" evidence="3">
    <location>
        <begin position="1"/>
        <end position="115"/>
    </location>
</feature>
<dbReference type="CDD" id="cd01285">
    <property type="entry name" value="nucleoside_deaminase"/>
    <property type="match status" value="1"/>
</dbReference>
<dbReference type="PANTHER" id="PTHR11079">
    <property type="entry name" value="CYTOSINE DEAMINASE FAMILY MEMBER"/>
    <property type="match status" value="1"/>
</dbReference>
<name>A0ABV6GGJ0_9BACI</name>
<evidence type="ECO:0000256" key="2">
    <source>
        <dbReference type="ARBA" id="ARBA00022833"/>
    </source>
</evidence>
<evidence type="ECO:0000256" key="1">
    <source>
        <dbReference type="ARBA" id="ARBA00022723"/>
    </source>
</evidence>
<dbReference type="SUPFAM" id="SSF53927">
    <property type="entry name" value="Cytidine deaminase-like"/>
    <property type="match status" value="1"/>
</dbReference>
<organism evidence="4 5">
    <name type="scientific">Metabacillus herbersteinensis</name>
    <dbReference type="NCBI Taxonomy" id="283816"/>
    <lineage>
        <taxon>Bacteria</taxon>
        <taxon>Bacillati</taxon>
        <taxon>Bacillota</taxon>
        <taxon>Bacilli</taxon>
        <taxon>Bacillales</taxon>
        <taxon>Bacillaceae</taxon>
        <taxon>Metabacillus</taxon>
    </lineage>
</organism>
<dbReference type="InterPro" id="IPR002125">
    <property type="entry name" value="CMP_dCMP_dom"/>
</dbReference>
<dbReference type="PROSITE" id="PS51747">
    <property type="entry name" value="CYT_DCMP_DEAMINASES_2"/>
    <property type="match status" value="1"/>
</dbReference>
<dbReference type="Pfam" id="PF00383">
    <property type="entry name" value="dCMP_cyt_deam_1"/>
    <property type="match status" value="1"/>
</dbReference>
<gene>
    <name evidence="4" type="ORF">ACFFIX_15285</name>
</gene>
<dbReference type="InterPro" id="IPR016193">
    <property type="entry name" value="Cytidine_deaminase-like"/>
</dbReference>
<proteinExistence type="predicted"/>
<accession>A0ABV6GGJ0</accession>